<dbReference type="AlphaFoldDB" id="A0A411YEG3"/>
<evidence type="ECO:0000259" key="1">
    <source>
        <dbReference type="Pfam" id="PF00144"/>
    </source>
</evidence>
<gene>
    <name evidence="2" type="ORF">ER308_08500</name>
</gene>
<dbReference type="InterPro" id="IPR001466">
    <property type="entry name" value="Beta-lactam-related"/>
</dbReference>
<dbReference type="SUPFAM" id="SSF56601">
    <property type="entry name" value="beta-lactamase/transpeptidase-like"/>
    <property type="match status" value="1"/>
</dbReference>
<dbReference type="InterPro" id="IPR012338">
    <property type="entry name" value="Beta-lactam/transpept-like"/>
</dbReference>
<evidence type="ECO:0000313" key="3">
    <source>
        <dbReference type="Proteomes" id="UP000291469"/>
    </source>
</evidence>
<dbReference type="RefSeq" id="WP_131154583.1">
    <property type="nucleotide sequence ID" value="NZ_CP036402.1"/>
</dbReference>
<dbReference type="PANTHER" id="PTHR43283">
    <property type="entry name" value="BETA-LACTAMASE-RELATED"/>
    <property type="match status" value="1"/>
</dbReference>
<dbReference type="KEGG" id="erz:ER308_08500"/>
<dbReference type="Gene3D" id="3.40.710.10">
    <property type="entry name" value="DD-peptidase/beta-lactamase superfamily"/>
    <property type="match status" value="1"/>
</dbReference>
<dbReference type="GO" id="GO:0016787">
    <property type="term" value="F:hydrolase activity"/>
    <property type="evidence" value="ECO:0007669"/>
    <property type="project" value="UniProtKB-KW"/>
</dbReference>
<dbReference type="OrthoDB" id="9809635at2"/>
<dbReference type="Proteomes" id="UP000291469">
    <property type="component" value="Chromosome"/>
</dbReference>
<sequence length="297" mass="31096">MARLDRFVRTSRLGKAWLGLLVAGAVLAAVAPAVRAAREADPVNRVRTDAAEPAAAETLDAHLEDLEGYLAEEVAVSPLPGLAVAVTHGDEIVHLAGYGSAAHGEPMTPDTPMRLASLSKSFTALAVLRLAEEGALDLDDPVRDHVPGVVPADHHAGTPLTLRHLLNQTGGLADRSFDRLWDLDVETPADRVTQLAGAEPVAQPGTAHRYSNPNYEILARVVEVASGETFDDYLDEAVFGPLGMDDTAGHARTDLATPEVAQGHVVAFGVPVARDEPPGFIAGSGGVVSTASDSPER</sequence>
<organism evidence="2 3">
    <name type="scientific">Egibacter rhizosphaerae</name>
    <dbReference type="NCBI Taxonomy" id="1670831"/>
    <lineage>
        <taxon>Bacteria</taxon>
        <taxon>Bacillati</taxon>
        <taxon>Actinomycetota</taxon>
        <taxon>Nitriliruptoria</taxon>
        <taxon>Egibacterales</taxon>
        <taxon>Egibacteraceae</taxon>
        <taxon>Egibacter</taxon>
    </lineage>
</organism>
<name>A0A411YEG3_9ACTN</name>
<dbReference type="Pfam" id="PF00144">
    <property type="entry name" value="Beta-lactamase"/>
    <property type="match status" value="1"/>
</dbReference>
<keyword evidence="3" id="KW-1185">Reference proteome</keyword>
<evidence type="ECO:0000313" key="2">
    <source>
        <dbReference type="EMBL" id="QBI19586.1"/>
    </source>
</evidence>
<feature type="domain" description="Beta-lactamase-related" evidence="1">
    <location>
        <begin position="79"/>
        <end position="293"/>
    </location>
</feature>
<reference evidence="2 3" key="1">
    <citation type="submission" date="2019-01" db="EMBL/GenBank/DDBJ databases">
        <title>Egibacter rhizosphaerae EGI 80759T.</title>
        <authorList>
            <person name="Chen D.-D."/>
            <person name="Tian Y."/>
            <person name="Jiao J.-Y."/>
            <person name="Zhang X.-T."/>
            <person name="Zhang Y.-G."/>
            <person name="Zhang Y."/>
            <person name="Xiao M."/>
            <person name="Shu W.-S."/>
            <person name="Li W.-J."/>
        </authorList>
    </citation>
    <scope>NUCLEOTIDE SEQUENCE [LARGE SCALE GENOMIC DNA]</scope>
    <source>
        <strain evidence="2 3">EGI 80759</strain>
    </source>
</reference>
<proteinExistence type="predicted"/>
<dbReference type="EMBL" id="CP036402">
    <property type="protein sequence ID" value="QBI19586.1"/>
    <property type="molecule type" value="Genomic_DNA"/>
</dbReference>
<dbReference type="InterPro" id="IPR050789">
    <property type="entry name" value="Diverse_Enzym_Activities"/>
</dbReference>
<protein>
    <submittedName>
        <fullName evidence="2">Class A beta-lactamase-related serine hydrolase</fullName>
    </submittedName>
</protein>
<keyword evidence="2" id="KW-0378">Hydrolase</keyword>
<accession>A0A411YEG3</accession>